<dbReference type="SUPFAM" id="SSF46785">
    <property type="entry name" value="Winged helix' DNA-binding domain"/>
    <property type="match status" value="1"/>
</dbReference>
<dbReference type="Gene3D" id="1.10.10.10">
    <property type="entry name" value="Winged helix-like DNA-binding domain superfamily/Winged helix DNA-binding domain"/>
    <property type="match status" value="1"/>
</dbReference>
<proteinExistence type="predicted"/>
<evidence type="ECO:0000313" key="1">
    <source>
        <dbReference type="EMBL" id="REF29257.1"/>
    </source>
</evidence>
<dbReference type="InterPro" id="IPR036390">
    <property type="entry name" value="WH_DNA-bd_sf"/>
</dbReference>
<accession>A0A3D9UIY2</accession>
<organism evidence="1 2">
    <name type="scientific">Calidifontibacter indicus</name>
    <dbReference type="NCBI Taxonomy" id="419650"/>
    <lineage>
        <taxon>Bacteria</taxon>
        <taxon>Bacillati</taxon>
        <taxon>Actinomycetota</taxon>
        <taxon>Actinomycetes</taxon>
        <taxon>Micrococcales</taxon>
        <taxon>Dermacoccaceae</taxon>
        <taxon>Calidifontibacter</taxon>
    </lineage>
</organism>
<dbReference type="Pfam" id="PF11625">
    <property type="entry name" value="DUF3253"/>
    <property type="match status" value="1"/>
</dbReference>
<name>A0A3D9UIY2_9MICO</name>
<dbReference type="InterPro" id="IPR036388">
    <property type="entry name" value="WH-like_DNA-bd_sf"/>
</dbReference>
<gene>
    <name evidence="1" type="ORF">DFJ65_0191</name>
</gene>
<dbReference type="EMBL" id="QTUA01000001">
    <property type="protein sequence ID" value="REF29257.1"/>
    <property type="molecule type" value="Genomic_DNA"/>
</dbReference>
<comment type="caution">
    <text evidence="1">The sequence shown here is derived from an EMBL/GenBank/DDBJ whole genome shotgun (WGS) entry which is preliminary data.</text>
</comment>
<dbReference type="RefSeq" id="WP_115921393.1">
    <property type="nucleotide sequence ID" value="NZ_CBDRMH010000004.1"/>
</dbReference>
<evidence type="ECO:0000313" key="2">
    <source>
        <dbReference type="Proteomes" id="UP000256253"/>
    </source>
</evidence>
<dbReference type="Proteomes" id="UP000256253">
    <property type="component" value="Unassembled WGS sequence"/>
</dbReference>
<protein>
    <submittedName>
        <fullName evidence="1">Uncharacterized protein DUF3253</fullName>
    </submittedName>
</protein>
<dbReference type="OrthoDB" id="34459at2"/>
<reference evidence="1 2" key="1">
    <citation type="submission" date="2018-08" db="EMBL/GenBank/DDBJ databases">
        <title>Sequencing the genomes of 1000 actinobacteria strains.</title>
        <authorList>
            <person name="Klenk H.-P."/>
        </authorList>
    </citation>
    <scope>NUCLEOTIDE SEQUENCE [LARGE SCALE GENOMIC DNA]</scope>
    <source>
        <strain evidence="1 2">DSM 22967</strain>
    </source>
</reference>
<keyword evidence="2" id="KW-1185">Reference proteome</keyword>
<sequence length="169" mass="18531">MAVDRDGVERTPDGRYLVVGGRKWRAADPSIPDDLRVQLVSVLMRGRRLVKTCGDLARPVVHDAKVALGERGRPWWDTDVEGQQERLAATIRTLLRHRAEGATICPSEAARVVGGQQWRELMPLTREVAVGLSSQGIVEGRQGGRVIDLQDAVGPVRLAAGPRFERGPD</sequence>
<dbReference type="AlphaFoldDB" id="A0A3D9UIY2"/>
<dbReference type="InterPro" id="IPR021660">
    <property type="entry name" value="DUF3253"/>
</dbReference>